<reference evidence="3" key="2">
    <citation type="submission" date="2015-01" db="EMBL/GenBank/DDBJ databases">
        <title>Evolutionary Origins and Diversification of the Mycorrhizal Mutualists.</title>
        <authorList>
            <consortium name="DOE Joint Genome Institute"/>
            <consortium name="Mycorrhizal Genomics Consortium"/>
            <person name="Kohler A."/>
            <person name="Kuo A."/>
            <person name="Nagy L.G."/>
            <person name="Floudas D."/>
            <person name="Copeland A."/>
            <person name="Barry K.W."/>
            <person name="Cichocki N."/>
            <person name="Veneault-Fourrey C."/>
            <person name="LaButti K."/>
            <person name="Lindquist E.A."/>
            <person name="Lipzen A."/>
            <person name="Lundell T."/>
            <person name="Morin E."/>
            <person name="Murat C."/>
            <person name="Riley R."/>
            <person name="Ohm R."/>
            <person name="Sun H."/>
            <person name="Tunlid A."/>
            <person name="Henrissat B."/>
            <person name="Grigoriev I.V."/>
            <person name="Hibbett D.S."/>
            <person name="Martin F."/>
        </authorList>
    </citation>
    <scope>NUCLEOTIDE SEQUENCE [LARGE SCALE GENOMIC DNA]</scope>
    <source>
        <strain evidence="3">Ve08.2h10</strain>
    </source>
</reference>
<dbReference type="Proteomes" id="UP000054538">
    <property type="component" value="Unassembled WGS sequence"/>
</dbReference>
<sequence length="114" mass="12692">MHSESHAHSLADLTSSQRSYRVILDKQLRPITETGSMKESRQAVAGAVRGQRSSSSSLCPTTPRCICMKADDNVRVALPSSLQFGQDRRLVSRDLYREPAARGRGWLFGRLGFE</sequence>
<protein>
    <submittedName>
        <fullName evidence="2">Uncharacterized protein</fullName>
    </submittedName>
</protein>
<name>A0A0D0DCW1_9AGAM</name>
<dbReference type="InParanoid" id="A0A0D0DCW1"/>
<dbReference type="EMBL" id="KN825543">
    <property type="protein sequence ID" value="KIK87553.1"/>
    <property type="molecule type" value="Genomic_DNA"/>
</dbReference>
<accession>A0A0D0DCW1</accession>
<dbReference type="AlphaFoldDB" id="A0A0D0DCW1"/>
<keyword evidence="3" id="KW-1185">Reference proteome</keyword>
<dbReference type="HOGENOM" id="CLU_2139450_0_0_1"/>
<organism evidence="2 3">
    <name type="scientific">Paxillus rubicundulus Ve08.2h10</name>
    <dbReference type="NCBI Taxonomy" id="930991"/>
    <lineage>
        <taxon>Eukaryota</taxon>
        <taxon>Fungi</taxon>
        <taxon>Dikarya</taxon>
        <taxon>Basidiomycota</taxon>
        <taxon>Agaricomycotina</taxon>
        <taxon>Agaricomycetes</taxon>
        <taxon>Agaricomycetidae</taxon>
        <taxon>Boletales</taxon>
        <taxon>Paxilineae</taxon>
        <taxon>Paxillaceae</taxon>
        <taxon>Paxillus</taxon>
    </lineage>
</organism>
<evidence type="ECO:0000313" key="2">
    <source>
        <dbReference type="EMBL" id="KIK87553.1"/>
    </source>
</evidence>
<reference evidence="2 3" key="1">
    <citation type="submission" date="2014-04" db="EMBL/GenBank/DDBJ databases">
        <authorList>
            <consortium name="DOE Joint Genome Institute"/>
            <person name="Kuo A."/>
            <person name="Kohler A."/>
            <person name="Jargeat P."/>
            <person name="Nagy L.G."/>
            <person name="Floudas D."/>
            <person name="Copeland A."/>
            <person name="Barry K.W."/>
            <person name="Cichocki N."/>
            <person name="Veneault-Fourrey C."/>
            <person name="LaButti K."/>
            <person name="Lindquist E.A."/>
            <person name="Lipzen A."/>
            <person name="Lundell T."/>
            <person name="Morin E."/>
            <person name="Murat C."/>
            <person name="Sun H."/>
            <person name="Tunlid A."/>
            <person name="Henrissat B."/>
            <person name="Grigoriev I.V."/>
            <person name="Hibbett D.S."/>
            <person name="Martin F."/>
            <person name="Nordberg H.P."/>
            <person name="Cantor M.N."/>
            <person name="Hua S.X."/>
        </authorList>
    </citation>
    <scope>NUCLEOTIDE SEQUENCE [LARGE SCALE GENOMIC DNA]</scope>
    <source>
        <strain evidence="2 3">Ve08.2h10</strain>
    </source>
</reference>
<proteinExistence type="predicted"/>
<feature type="region of interest" description="Disordered" evidence="1">
    <location>
        <begin position="34"/>
        <end position="59"/>
    </location>
</feature>
<gene>
    <name evidence="2" type="ORF">PAXRUDRAFT_690421</name>
</gene>
<evidence type="ECO:0000256" key="1">
    <source>
        <dbReference type="SAM" id="MobiDB-lite"/>
    </source>
</evidence>
<evidence type="ECO:0000313" key="3">
    <source>
        <dbReference type="Proteomes" id="UP000054538"/>
    </source>
</evidence>